<evidence type="ECO:0000259" key="2">
    <source>
        <dbReference type="Pfam" id="PF22540"/>
    </source>
</evidence>
<protein>
    <recommendedName>
        <fullName evidence="2">RET cysteine rich domain-containing protein</fullName>
    </recommendedName>
</protein>
<dbReference type="GO" id="GO:0005975">
    <property type="term" value="P:carbohydrate metabolic process"/>
    <property type="evidence" value="ECO:0007669"/>
    <property type="project" value="InterPro"/>
</dbReference>
<feature type="non-terminal residue" evidence="3">
    <location>
        <position position="1"/>
    </location>
</feature>
<dbReference type="EMBL" id="PFAJ01000021">
    <property type="protein sequence ID" value="PIR97397.1"/>
    <property type="molecule type" value="Genomic_DNA"/>
</dbReference>
<dbReference type="Pfam" id="PF22540">
    <property type="entry name" value="RET_CRD"/>
    <property type="match status" value="1"/>
</dbReference>
<name>A0A2H0VE66_9BACT</name>
<feature type="region of interest" description="Disordered" evidence="1">
    <location>
        <begin position="60"/>
        <end position="88"/>
    </location>
</feature>
<proteinExistence type="predicted"/>
<evidence type="ECO:0000256" key="1">
    <source>
        <dbReference type="SAM" id="MobiDB-lite"/>
    </source>
</evidence>
<feature type="domain" description="RET cysteine rich" evidence="2">
    <location>
        <begin position="34"/>
        <end position="64"/>
    </location>
</feature>
<evidence type="ECO:0000313" key="4">
    <source>
        <dbReference type="Proteomes" id="UP000230557"/>
    </source>
</evidence>
<feature type="compositionally biased region" description="Low complexity" evidence="1">
    <location>
        <begin position="60"/>
        <end position="86"/>
    </location>
</feature>
<evidence type="ECO:0000313" key="3">
    <source>
        <dbReference type="EMBL" id="PIR97397.1"/>
    </source>
</evidence>
<gene>
    <name evidence="3" type="ORF">COT91_01605</name>
</gene>
<dbReference type="InterPro" id="IPR055162">
    <property type="entry name" value="RET_CRD"/>
</dbReference>
<dbReference type="InterPro" id="IPR011330">
    <property type="entry name" value="Glyco_hydro/deAcase_b/a-brl"/>
</dbReference>
<sequence length="417" mass="46579">SVGLSAGFCIIQSFGGIVGGVLYYSKLPQELSQGKCGDGICDEFEKANPNLCPRDCVSSTVPSSSSSISSSRPSSASPKSSSENSPFGFHPGNSNNYAFSKDLGAKWSKEGLYLRWNWVDVNRDGSYKFTEATAPAKPNVSNSGGKINSITSFIMIHLEAGYQSLKENNFPPVLNFPDEYRNNPLGWQEYFWSSVVDLVKEADNYNFDLTLALNPQWAEYILQDNVKIDMVKKWQEKGHEIGFHHHPKGHPDWNGYSNASDSTKSSIYLGDVNKGFSYVKDIAFPQYVVSSTIGGLPKEYPSLMVSEPGGRIILGSGNQFDSYPQLGKIKSFEPIERKAQGIGSVLELTMRELSNVMNITPEEAMPILQTQYKNIKKGEVFGIVWHEFDYFMKKDLYIEWFDFIKSQNGEVKAMKNI</sequence>
<accession>A0A2H0VE66</accession>
<dbReference type="AlphaFoldDB" id="A0A2H0VE66"/>
<dbReference type="Proteomes" id="UP000230557">
    <property type="component" value="Unassembled WGS sequence"/>
</dbReference>
<comment type="caution">
    <text evidence="3">The sequence shown here is derived from an EMBL/GenBank/DDBJ whole genome shotgun (WGS) entry which is preliminary data.</text>
</comment>
<reference evidence="4" key="1">
    <citation type="submission" date="2017-09" db="EMBL/GenBank/DDBJ databases">
        <title>Depth-based differentiation of microbial function through sediment-hosted aquifers and enrichment of novel symbionts in the deep terrestrial subsurface.</title>
        <authorList>
            <person name="Probst A.J."/>
            <person name="Ladd B."/>
            <person name="Jarett J.K."/>
            <person name="Geller-Mcgrath D.E."/>
            <person name="Sieber C.M.K."/>
            <person name="Emerson J.B."/>
            <person name="Anantharaman K."/>
            <person name="Thomas B.C."/>
            <person name="Malmstrom R."/>
            <person name="Stieglmeier M."/>
            <person name="Klingl A."/>
            <person name="Woyke T."/>
            <person name="Ryan C.M."/>
            <person name="Banfield J.F."/>
        </authorList>
    </citation>
    <scope>NUCLEOTIDE SEQUENCE [LARGE SCALE GENOMIC DNA]</scope>
</reference>
<dbReference type="SUPFAM" id="SSF88713">
    <property type="entry name" value="Glycoside hydrolase/deacetylase"/>
    <property type="match status" value="1"/>
</dbReference>
<organism evidence="3 4">
    <name type="scientific">Candidatus Doudnabacteria bacterium CG10_big_fil_rev_8_21_14_0_10_41_10</name>
    <dbReference type="NCBI Taxonomy" id="1974551"/>
    <lineage>
        <taxon>Bacteria</taxon>
        <taxon>Candidatus Doudnaibacteriota</taxon>
    </lineage>
</organism>